<dbReference type="Proteomes" id="UP001165136">
    <property type="component" value="Unassembled WGS sequence"/>
</dbReference>
<name>A0A9W6QZS4_9PSEU</name>
<accession>A0A9W6QZS4</accession>
<feature type="region of interest" description="Disordered" evidence="1">
    <location>
        <begin position="32"/>
        <end position="76"/>
    </location>
</feature>
<evidence type="ECO:0000313" key="3">
    <source>
        <dbReference type="Proteomes" id="UP001165136"/>
    </source>
</evidence>
<gene>
    <name evidence="2" type="ORF">Atai01_24540</name>
</gene>
<dbReference type="AlphaFoldDB" id="A0A9W6QZS4"/>
<protein>
    <submittedName>
        <fullName evidence="2">Uncharacterized protein</fullName>
    </submittedName>
</protein>
<proteinExistence type="predicted"/>
<comment type="caution">
    <text evidence="2">The sequence shown here is derived from an EMBL/GenBank/DDBJ whole genome shotgun (WGS) entry which is preliminary data.</text>
</comment>
<dbReference type="EMBL" id="BSTI01000005">
    <property type="protein sequence ID" value="GLY65835.1"/>
    <property type="molecule type" value="Genomic_DNA"/>
</dbReference>
<feature type="compositionally biased region" description="Polar residues" evidence="1">
    <location>
        <begin position="32"/>
        <end position="55"/>
    </location>
</feature>
<reference evidence="2" key="1">
    <citation type="submission" date="2023-03" db="EMBL/GenBank/DDBJ databases">
        <title>Amycolatopsis taiwanensis NBRC 103393.</title>
        <authorList>
            <person name="Ichikawa N."/>
            <person name="Sato H."/>
            <person name="Tonouchi N."/>
        </authorList>
    </citation>
    <scope>NUCLEOTIDE SEQUENCE</scope>
    <source>
        <strain evidence="2">NBRC 103393</strain>
    </source>
</reference>
<sequence length="117" mass="12920">MLSDCWDVEDDDIEFDGDERWARLRSSSTRWTASTGTLPANTVPSTLRAFTQPDSFPQPALDRAEAPASTSAGGRIRAPFSTVRNLPTASALFAVARDRGKKKKPNLVVITIWRQDN</sequence>
<evidence type="ECO:0000313" key="2">
    <source>
        <dbReference type="EMBL" id="GLY65835.1"/>
    </source>
</evidence>
<organism evidence="2 3">
    <name type="scientific">Amycolatopsis taiwanensis</name>
    <dbReference type="NCBI Taxonomy" id="342230"/>
    <lineage>
        <taxon>Bacteria</taxon>
        <taxon>Bacillati</taxon>
        <taxon>Actinomycetota</taxon>
        <taxon>Actinomycetes</taxon>
        <taxon>Pseudonocardiales</taxon>
        <taxon>Pseudonocardiaceae</taxon>
        <taxon>Amycolatopsis</taxon>
    </lineage>
</organism>
<keyword evidence="3" id="KW-1185">Reference proteome</keyword>
<evidence type="ECO:0000256" key="1">
    <source>
        <dbReference type="SAM" id="MobiDB-lite"/>
    </source>
</evidence>